<evidence type="ECO:0000313" key="2">
    <source>
        <dbReference type="Proteomes" id="UP000294513"/>
    </source>
</evidence>
<evidence type="ECO:0000313" key="1">
    <source>
        <dbReference type="EMBL" id="TDD65105.1"/>
    </source>
</evidence>
<comment type="caution">
    <text evidence="1">The sequence shown here is derived from an EMBL/GenBank/DDBJ whole genome shotgun (WGS) entry which is preliminary data.</text>
</comment>
<gene>
    <name evidence="1" type="ORF">E1298_41690</name>
</gene>
<dbReference type="AlphaFoldDB" id="A0A4R5A120"/>
<dbReference type="RefSeq" id="WP_131902907.1">
    <property type="nucleotide sequence ID" value="NZ_SMKU01000421.1"/>
</dbReference>
<organism evidence="1 2">
    <name type="scientific">Actinomadura rubrisoli</name>
    <dbReference type="NCBI Taxonomy" id="2530368"/>
    <lineage>
        <taxon>Bacteria</taxon>
        <taxon>Bacillati</taxon>
        <taxon>Actinomycetota</taxon>
        <taxon>Actinomycetes</taxon>
        <taxon>Streptosporangiales</taxon>
        <taxon>Thermomonosporaceae</taxon>
        <taxon>Actinomadura</taxon>
    </lineage>
</organism>
<keyword evidence="2" id="KW-1185">Reference proteome</keyword>
<proteinExistence type="predicted"/>
<protein>
    <submittedName>
        <fullName evidence="1">Uncharacterized protein</fullName>
    </submittedName>
</protein>
<dbReference type="Proteomes" id="UP000294513">
    <property type="component" value="Unassembled WGS sequence"/>
</dbReference>
<name>A0A4R5A120_9ACTN</name>
<reference evidence="1 2" key="1">
    <citation type="submission" date="2019-03" db="EMBL/GenBank/DDBJ databases">
        <title>Draft genome sequences of novel Actinobacteria.</title>
        <authorList>
            <person name="Sahin N."/>
            <person name="Ay H."/>
            <person name="Saygin H."/>
        </authorList>
    </citation>
    <scope>NUCLEOTIDE SEQUENCE [LARGE SCALE GENOMIC DNA]</scope>
    <source>
        <strain evidence="1 2">H3C3</strain>
    </source>
</reference>
<dbReference type="EMBL" id="SMKU01000421">
    <property type="protein sequence ID" value="TDD65105.1"/>
    <property type="molecule type" value="Genomic_DNA"/>
</dbReference>
<accession>A0A4R5A120</accession>
<dbReference type="OrthoDB" id="9847127at2"/>
<sequence length="246" mass="26145">MPDIPGWDDLTAVLNESAAAEGEWIQARAQLGAPLPDNADHIIRSLTNALATGRREINIGSSVAGILGDDMVPMEGRTRRATERIDAAEHTFRTTVTDADTRLTVARGVLTSAALPKLTPGNEVTARMDAQMFMSNGGDPSRILPMLAERQDDVGALVTSSWGRDYLTAHTGDRDLTGAVFTLVTETALQAAAQAVDPGRRAAALAVEHLNKLAQSRDALNAAGHAILRQLRHHTAALKTGHRPAA</sequence>